<feature type="binding site" evidence="1">
    <location>
        <position position="149"/>
    </location>
    <ligand>
        <name>Mn(2+)</name>
        <dbReference type="ChEBI" id="CHEBI:29035"/>
        <label>2</label>
    </ligand>
</feature>
<dbReference type="PANTHER" id="PTHR30575:SF3">
    <property type="entry name" value="PEPTIDASE M20 DIMERISATION DOMAIN-CONTAINING PROTEIN"/>
    <property type="match status" value="1"/>
</dbReference>
<dbReference type="InterPro" id="IPR036264">
    <property type="entry name" value="Bact_exopeptidase_dim_dom"/>
</dbReference>
<comment type="cofactor">
    <cofactor evidence="1">
        <name>Mn(2+)</name>
        <dbReference type="ChEBI" id="CHEBI:29035"/>
    </cofactor>
    <text evidence="1">The Mn(2+) ion enhances activity.</text>
</comment>
<dbReference type="SUPFAM" id="SSF55031">
    <property type="entry name" value="Bacterial exopeptidase dimerisation domain"/>
    <property type="match status" value="1"/>
</dbReference>
<dbReference type="GO" id="GO:0046872">
    <property type="term" value="F:metal ion binding"/>
    <property type="evidence" value="ECO:0007669"/>
    <property type="project" value="UniProtKB-KW"/>
</dbReference>
<dbReference type="AlphaFoldDB" id="A0A3M8CK78"/>
<evidence type="ECO:0000313" key="3">
    <source>
        <dbReference type="EMBL" id="RNB76162.1"/>
    </source>
</evidence>
<evidence type="ECO:0000313" key="4">
    <source>
        <dbReference type="Proteomes" id="UP000282028"/>
    </source>
</evidence>
<feature type="binding site" evidence="1">
    <location>
        <position position="151"/>
    </location>
    <ligand>
        <name>Mn(2+)</name>
        <dbReference type="ChEBI" id="CHEBI:29035"/>
        <label>2</label>
    </ligand>
</feature>
<organism evidence="3 4">
    <name type="scientific">Brevibacillus invocatus</name>
    <dbReference type="NCBI Taxonomy" id="173959"/>
    <lineage>
        <taxon>Bacteria</taxon>
        <taxon>Bacillati</taxon>
        <taxon>Bacillota</taxon>
        <taxon>Bacilli</taxon>
        <taxon>Bacillales</taxon>
        <taxon>Paenibacillaceae</taxon>
        <taxon>Brevibacillus</taxon>
    </lineage>
</organism>
<dbReference type="PANTHER" id="PTHR30575">
    <property type="entry name" value="PEPTIDASE M20"/>
    <property type="match status" value="1"/>
</dbReference>
<feature type="binding site" evidence="1">
    <location>
        <position position="405"/>
    </location>
    <ligand>
        <name>Mn(2+)</name>
        <dbReference type="ChEBI" id="CHEBI:29035"/>
        <label>2</label>
    </ligand>
</feature>
<dbReference type="Pfam" id="PF01546">
    <property type="entry name" value="Peptidase_M20"/>
    <property type="match status" value="1"/>
</dbReference>
<dbReference type="GO" id="GO:0016805">
    <property type="term" value="F:dipeptidase activity"/>
    <property type="evidence" value="ECO:0007669"/>
    <property type="project" value="TreeGrafter"/>
</dbReference>
<dbReference type="EMBL" id="RHHR01000008">
    <property type="protein sequence ID" value="RNB76162.1"/>
    <property type="molecule type" value="Genomic_DNA"/>
</dbReference>
<evidence type="ECO:0000256" key="1">
    <source>
        <dbReference type="PIRSR" id="PIRSR005962-1"/>
    </source>
</evidence>
<dbReference type="OrthoDB" id="9776731at2"/>
<keyword evidence="3" id="KW-0378">Hydrolase</keyword>
<protein>
    <submittedName>
        <fullName evidence="3">Amidohydrolase</fullName>
    </submittedName>
</protein>
<name>A0A3M8CK78_9BACL</name>
<keyword evidence="1" id="KW-0479">Metal-binding</keyword>
<reference evidence="3 4" key="1">
    <citation type="submission" date="2018-10" db="EMBL/GenBank/DDBJ databases">
        <title>Phylogenomics of Brevibacillus.</title>
        <authorList>
            <person name="Dunlap C."/>
        </authorList>
    </citation>
    <scope>NUCLEOTIDE SEQUENCE [LARGE SCALE GENOMIC DNA]</scope>
    <source>
        <strain evidence="3 4">JCM 12215</strain>
    </source>
</reference>
<feature type="binding site" evidence="1">
    <location>
        <position position="209"/>
    </location>
    <ligand>
        <name>Mn(2+)</name>
        <dbReference type="ChEBI" id="CHEBI:29035"/>
        <label>2</label>
    </ligand>
</feature>
<dbReference type="GO" id="GO:0005737">
    <property type="term" value="C:cytoplasm"/>
    <property type="evidence" value="ECO:0007669"/>
    <property type="project" value="TreeGrafter"/>
</dbReference>
<dbReference type="Proteomes" id="UP000282028">
    <property type="component" value="Unassembled WGS sequence"/>
</dbReference>
<dbReference type="NCBIfam" id="TIGR01891">
    <property type="entry name" value="amidohydrolases"/>
    <property type="match status" value="1"/>
</dbReference>
<dbReference type="GO" id="GO:0046657">
    <property type="term" value="P:folic acid catabolic process"/>
    <property type="evidence" value="ECO:0007669"/>
    <property type="project" value="TreeGrafter"/>
</dbReference>
<dbReference type="GO" id="GO:0071713">
    <property type="term" value="F:para-aminobenzoyl-glutamate hydrolase activity"/>
    <property type="evidence" value="ECO:0007669"/>
    <property type="project" value="TreeGrafter"/>
</dbReference>
<accession>A0A3M8CK78</accession>
<dbReference type="InterPro" id="IPR052030">
    <property type="entry name" value="Peptidase_M20/M20A_hydrolases"/>
</dbReference>
<dbReference type="InterPro" id="IPR011650">
    <property type="entry name" value="Peptidase_M20_dimer"/>
</dbReference>
<gene>
    <name evidence="3" type="ORF">EDM52_04420</name>
</gene>
<dbReference type="RefSeq" id="WP_122907826.1">
    <property type="nucleotide sequence ID" value="NZ_CBCSBE010000002.1"/>
</dbReference>
<proteinExistence type="predicted"/>
<dbReference type="PIRSF" id="PIRSF005962">
    <property type="entry name" value="Pept_M20D_amidohydro"/>
    <property type="match status" value="1"/>
</dbReference>
<feature type="binding site" evidence="1">
    <location>
        <position position="185"/>
    </location>
    <ligand>
        <name>Mn(2+)</name>
        <dbReference type="ChEBI" id="CHEBI:29035"/>
        <label>2</label>
    </ligand>
</feature>
<feature type="domain" description="Peptidase M20 dimerisation" evidence="2">
    <location>
        <begin position="233"/>
        <end position="307"/>
    </location>
</feature>
<comment type="caution">
    <text evidence="3">The sequence shown here is derived from an EMBL/GenBank/DDBJ whole genome shotgun (WGS) entry which is preliminary data.</text>
</comment>
<evidence type="ECO:0000259" key="2">
    <source>
        <dbReference type="Pfam" id="PF07687"/>
    </source>
</evidence>
<keyword evidence="4" id="KW-1185">Reference proteome</keyword>
<sequence length="441" mass="47761">MKTQWLDDVDLLYPTLVEWRRDFHKYAESGWVEYRTAAKVAGLLSDWGYEVKAGKKVIHEHARMGVPPLAFLQEQEKRALEQGADPKWVARFQGGFTGVTGILETGRPGPTVAFRFDMDALDLEESSNEQHLPEATGFRSINAGMMHACGHDAHTTIGLGLARILMQLREHLNGRVMLIFQPAEEGVRGAKSMVEAGVVDDVDLFFACHIGTGPSLGEVVCGANGFLSTTKLDVTYRGVASHAGARPEEGKNALLAAAAAALHLHGISRHSDGASRINVGVLTAGSGRNIIPDSATLKLETRGETSTINAYMVEQAMNVIRGTAVMYGVDETVLVQGGAQSAEPSEALIPYIRNQAKQVPGVKRIIDLQSALGSEDATFMMERVQQQGGLASYLIFGTTLAAGHHHERFDIDEDVMKIAVKTLVHCALHTDQLTPILHAKP</sequence>
<dbReference type="Gene3D" id="3.40.630.10">
    <property type="entry name" value="Zn peptidases"/>
    <property type="match status" value="2"/>
</dbReference>
<dbReference type="SUPFAM" id="SSF53187">
    <property type="entry name" value="Zn-dependent exopeptidases"/>
    <property type="match status" value="1"/>
</dbReference>
<dbReference type="InterPro" id="IPR002933">
    <property type="entry name" value="Peptidase_M20"/>
</dbReference>
<keyword evidence="1" id="KW-0464">Manganese</keyword>
<dbReference type="Pfam" id="PF07687">
    <property type="entry name" value="M20_dimer"/>
    <property type="match status" value="1"/>
</dbReference>
<dbReference type="InterPro" id="IPR017439">
    <property type="entry name" value="Amidohydrolase"/>
</dbReference>